<keyword evidence="1" id="KW-1133">Transmembrane helix</keyword>
<dbReference type="Pfam" id="PF05656">
    <property type="entry name" value="DUF805"/>
    <property type="match status" value="1"/>
</dbReference>
<protein>
    <submittedName>
        <fullName evidence="2">DUF805 domain-containing protein</fullName>
    </submittedName>
</protein>
<evidence type="ECO:0000256" key="1">
    <source>
        <dbReference type="SAM" id="Phobius"/>
    </source>
</evidence>
<feature type="transmembrane region" description="Helical" evidence="1">
    <location>
        <begin position="29"/>
        <end position="53"/>
    </location>
</feature>
<feature type="transmembrane region" description="Helical" evidence="1">
    <location>
        <begin position="59"/>
        <end position="84"/>
    </location>
</feature>
<feature type="transmembrane region" description="Helical" evidence="1">
    <location>
        <begin position="96"/>
        <end position="114"/>
    </location>
</feature>
<keyword evidence="1" id="KW-0472">Membrane</keyword>
<reference evidence="2 3" key="1">
    <citation type="submission" date="2018-01" db="EMBL/GenBank/DDBJ databases">
        <title>Draft genome sequences of clinical isolates and type strains of oral Veillonella including Veillonella infantum sp., nov.</title>
        <authorList>
            <person name="Mashima I."/>
            <person name="Liao Y.-C."/>
            <person name="Sabharwal A."/>
            <person name="Haase E.M."/>
            <person name="Nakazawa F."/>
            <person name="Scannapieco F.A."/>
        </authorList>
    </citation>
    <scope>NUCLEOTIDE SEQUENCE [LARGE SCALE GENOMIC DNA]</scope>
    <source>
        <strain evidence="2 3">JCM 15642</strain>
    </source>
</reference>
<sequence length="332" mass="37357">MKQRVYEILYRELVENYANSKGRTNTADFWLTISAISFAYGLITCITGLASYIPYGYLYAVSLGGGILITLSILLCLPTIMLMARRLRDSNNDPMLIILLLVPILGWLALLYLLCKRTSPIQNRPDISNNDTNIYNDEASVYNNEVSVYKNEGNVYNNAANTLQKQSVSGVFIVGLLVLGWLVNSAGSAMINHNLTVEEAAYGNLEPSALTKKANRLLESETATTEARSVVSAYYENLGKEDYHGAYRQLSVREMERYGTFELWQQAVAKAQYPKVETIQLDYVSQDKEDDYTFNYTGFKVTFEKGQEPILVRLYNAGKGWGIISIEDVEED</sequence>
<keyword evidence="1" id="KW-0812">Transmembrane</keyword>
<dbReference type="EMBL" id="PPCX01000004">
    <property type="protein sequence ID" value="PQL14401.1"/>
    <property type="molecule type" value="Genomic_DNA"/>
</dbReference>
<dbReference type="PANTHER" id="PTHR34980:SF2">
    <property type="entry name" value="INNER MEMBRANE PROTEIN YHAH-RELATED"/>
    <property type="match status" value="1"/>
</dbReference>
<gene>
    <name evidence="2" type="ORF">VRHSUH09_02525</name>
</gene>
<dbReference type="PANTHER" id="PTHR34980">
    <property type="entry name" value="INNER MEMBRANE PROTEIN-RELATED-RELATED"/>
    <property type="match status" value="1"/>
</dbReference>
<accession>A0ABX5BZX3</accession>
<keyword evidence="3" id="KW-1185">Reference proteome</keyword>
<proteinExistence type="predicted"/>
<dbReference type="InterPro" id="IPR008523">
    <property type="entry name" value="DUF805"/>
</dbReference>
<name>A0ABX5BZX3_9FIRM</name>
<dbReference type="RefSeq" id="WP_105081287.1">
    <property type="nucleotide sequence ID" value="NZ_PPCX01000004.1"/>
</dbReference>
<comment type="caution">
    <text evidence="2">The sequence shown here is derived from an EMBL/GenBank/DDBJ whole genome shotgun (WGS) entry which is preliminary data.</text>
</comment>
<dbReference type="Proteomes" id="UP000238774">
    <property type="component" value="Unassembled WGS sequence"/>
</dbReference>
<evidence type="ECO:0000313" key="2">
    <source>
        <dbReference type="EMBL" id="PQL14401.1"/>
    </source>
</evidence>
<organism evidence="2 3">
    <name type="scientific">Veillonella rogosae JCM 15642</name>
    <dbReference type="NCBI Taxonomy" id="1298595"/>
    <lineage>
        <taxon>Bacteria</taxon>
        <taxon>Bacillati</taxon>
        <taxon>Bacillota</taxon>
        <taxon>Negativicutes</taxon>
        <taxon>Veillonellales</taxon>
        <taxon>Veillonellaceae</taxon>
        <taxon>Veillonella</taxon>
    </lineage>
</organism>
<evidence type="ECO:0000313" key="3">
    <source>
        <dbReference type="Proteomes" id="UP000238774"/>
    </source>
</evidence>